<dbReference type="Pfam" id="PF02431">
    <property type="entry name" value="Chalcone"/>
    <property type="match status" value="2"/>
</dbReference>
<dbReference type="PANTHER" id="PTHR28039">
    <property type="entry name" value="CHALCONE--FLAVONONE ISOMERASE 1-RELATED"/>
    <property type="match status" value="1"/>
</dbReference>
<keyword evidence="10" id="KW-1185">Reference proteome</keyword>
<evidence type="ECO:0000256" key="2">
    <source>
        <dbReference type="ARBA" id="ARBA00007166"/>
    </source>
</evidence>
<comment type="caution">
    <text evidence="9">The sequence shown here is derived from an EMBL/GenBank/DDBJ whole genome shotgun (WGS) entry which is preliminary data.</text>
</comment>
<dbReference type="InterPro" id="IPR016087">
    <property type="entry name" value="Chalcone_isomerase"/>
</dbReference>
<dbReference type="InterPro" id="IPR016089">
    <property type="entry name" value="Chalcone_isomerase_bundle_sf"/>
</dbReference>
<proteinExistence type="inferred from homology"/>
<dbReference type="Gene3D" id="1.10.890.20">
    <property type="match status" value="1"/>
</dbReference>
<evidence type="ECO:0000259" key="8">
    <source>
        <dbReference type="Pfam" id="PF02431"/>
    </source>
</evidence>
<dbReference type="InterPro" id="IPR036298">
    <property type="entry name" value="Chalcone_isomerase_sf"/>
</dbReference>
<dbReference type="InterPro" id="IPR044164">
    <property type="entry name" value="CFI"/>
</dbReference>
<dbReference type="Proteomes" id="UP000886595">
    <property type="component" value="Unassembled WGS sequence"/>
</dbReference>
<evidence type="ECO:0000256" key="6">
    <source>
        <dbReference type="ARBA" id="ARBA00034056"/>
    </source>
</evidence>
<feature type="domain" description="Chalcone isomerase" evidence="8">
    <location>
        <begin position="18"/>
        <end position="103"/>
    </location>
</feature>
<comment type="catalytic activity">
    <reaction evidence="6">
        <text>a chalcone = a flavanone.</text>
        <dbReference type="EC" id="5.5.1.6"/>
    </reaction>
</comment>
<evidence type="ECO:0000256" key="7">
    <source>
        <dbReference type="RuleBase" id="RU361158"/>
    </source>
</evidence>
<dbReference type="AlphaFoldDB" id="A0A8X8ATK8"/>
<comment type="similarity">
    <text evidence="2 7">Belongs to the chalcone isomerase family.</text>
</comment>
<dbReference type="EMBL" id="JAAMPC010000005">
    <property type="protein sequence ID" value="KAG2311227.1"/>
    <property type="molecule type" value="Genomic_DNA"/>
</dbReference>
<feature type="domain" description="Chalcone isomerase" evidence="8">
    <location>
        <begin position="108"/>
        <end position="207"/>
    </location>
</feature>
<dbReference type="SUPFAM" id="SSF54626">
    <property type="entry name" value="Chalcone isomerase"/>
    <property type="match status" value="1"/>
</dbReference>
<evidence type="ECO:0000256" key="5">
    <source>
        <dbReference type="ARBA" id="ARBA00025429"/>
    </source>
</evidence>
<dbReference type="PANTHER" id="PTHR28039:SF11">
    <property type="entry name" value="CHALCONE-FLAVONONE ISOMERASE FAMILY PROTEIN"/>
    <property type="match status" value="1"/>
</dbReference>
<comment type="pathway">
    <text evidence="1">Secondary metabolite biosynthesis; flavonoid biosynthesis.</text>
</comment>
<dbReference type="GO" id="GO:0009813">
    <property type="term" value="P:flavonoid biosynthetic process"/>
    <property type="evidence" value="ECO:0007669"/>
    <property type="project" value="UniProtKB-KW"/>
</dbReference>
<keyword evidence="4" id="KW-0284">Flavonoid biosynthesis</keyword>
<accession>A0A8X8ATK8</accession>
<dbReference type="OrthoDB" id="1903537at2759"/>
<dbReference type="Gene3D" id="3.50.70.10">
    <property type="match status" value="1"/>
</dbReference>
<sequence length="220" mass="24410">MFSSSSRSPLPSVTNLQVDSVTFPPSVISPASSNPLFLAGTGVQGLNIQGEFVISTVIGVYLYPNAVRRLTFGGWRCKMTEELTESVSFFREIVTGSFEKFIKDYSRGQAVERFLEIFKNKNFPPGASILFALSPEGSLLRIIHFEYSKFQRGRWNVVFLKDDSIPKTSKTVIKNKLLAEAVLESIIGKNGVSPGARFSVAERLSQLMKNNKVEEDATKT</sequence>
<evidence type="ECO:0000313" key="10">
    <source>
        <dbReference type="Proteomes" id="UP000886595"/>
    </source>
</evidence>
<comment type="function">
    <text evidence="5">Catalyzes the intramolecular cyclization of bicyclic chalcones into tricyclic (S)-flavanones. Responsible for the isomerization of 4,2',4',6'-tetrahydroxychalcone (also termed chalcone) into naringenin.</text>
</comment>
<evidence type="ECO:0000313" key="9">
    <source>
        <dbReference type="EMBL" id="KAG2311227.1"/>
    </source>
</evidence>
<name>A0A8X8ATK8_BRACI</name>
<keyword evidence="3" id="KW-0413">Isomerase</keyword>
<protein>
    <recommendedName>
        <fullName evidence="7">Chalcone-flavonone isomerase family protein</fullName>
    </recommendedName>
</protein>
<dbReference type="GO" id="GO:0045430">
    <property type="term" value="F:chalcone isomerase activity"/>
    <property type="evidence" value="ECO:0007669"/>
    <property type="project" value="UniProtKB-EC"/>
</dbReference>
<evidence type="ECO:0000256" key="4">
    <source>
        <dbReference type="ARBA" id="ARBA00023241"/>
    </source>
</evidence>
<gene>
    <name evidence="9" type="ORF">Bca52824_022784</name>
</gene>
<evidence type="ECO:0000256" key="1">
    <source>
        <dbReference type="ARBA" id="ARBA00004966"/>
    </source>
</evidence>
<dbReference type="InterPro" id="IPR016088">
    <property type="entry name" value="Chalcone_isomerase_3-sand"/>
</dbReference>
<evidence type="ECO:0000256" key="3">
    <source>
        <dbReference type="ARBA" id="ARBA00023235"/>
    </source>
</evidence>
<reference evidence="9 10" key="1">
    <citation type="submission" date="2020-02" db="EMBL/GenBank/DDBJ databases">
        <authorList>
            <person name="Ma Q."/>
            <person name="Huang Y."/>
            <person name="Song X."/>
            <person name="Pei D."/>
        </authorList>
    </citation>
    <scope>NUCLEOTIDE SEQUENCE [LARGE SCALE GENOMIC DNA]</scope>
    <source>
        <strain evidence="9">Sxm20200214</strain>
        <tissue evidence="9">Leaf</tissue>
    </source>
</reference>
<organism evidence="9 10">
    <name type="scientific">Brassica carinata</name>
    <name type="common">Ethiopian mustard</name>
    <name type="synonym">Abyssinian cabbage</name>
    <dbReference type="NCBI Taxonomy" id="52824"/>
    <lineage>
        <taxon>Eukaryota</taxon>
        <taxon>Viridiplantae</taxon>
        <taxon>Streptophyta</taxon>
        <taxon>Embryophyta</taxon>
        <taxon>Tracheophyta</taxon>
        <taxon>Spermatophyta</taxon>
        <taxon>Magnoliopsida</taxon>
        <taxon>eudicotyledons</taxon>
        <taxon>Gunneridae</taxon>
        <taxon>Pentapetalae</taxon>
        <taxon>rosids</taxon>
        <taxon>malvids</taxon>
        <taxon>Brassicales</taxon>
        <taxon>Brassicaceae</taxon>
        <taxon>Brassiceae</taxon>
        <taxon>Brassica</taxon>
    </lineage>
</organism>